<dbReference type="PANTHER" id="PTHR45814">
    <property type="entry name" value="HISTONE-LYSINE N-METHYLTRANSFERASE SETD1"/>
    <property type="match status" value="1"/>
</dbReference>
<keyword evidence="5 12" id="KW-0808">Transferase</keyword>
<dbReference type="Proteomes" id="UP000774326">
    <property type="component" value="Unassembled WGS sequence"/>
</dbReference>
<dbReference type="InterPro" id="IPR044570">
    <property type="entry name" value="Set1-like"/>
</dbReference>
<dbReference type="GO" id="GO:0140999">
    <property type="term" value="F:histone H3K4 trimethyltransferase activity"/>
    <property type="evidence" value="ECO:0007669"/>
    <property type="project" value="UniProtKB-EC"/>
</dbReference>
<evidence type="ECO:0000256" key="4">
    <source>
        <dbReference type="ARBA" id="ARBA00022603"/>
    </source>
</evidence>
<feature type="compositionally biased region" description="Acidic residues" evidence="14">
    <location>
        <begin position="623"/>
        <end position="634"/>
    </location>
</feature>
<comment type="catalytic activity">
    <reaction evidence="10">
        <text>N(6)-methyl-L-lysyl(4)-[histone H3] + S-adenosyl-L-methionine = N(6),N(6)-dimethyl-L-lysyl(4)-[histone H3] + S-adenosyl-L-homocysteine + H(+)</text>
        <dbReference type="Rhea" id="RHEA:60268"/>
        <dbReference type="Rhea" id="RHEA-COMP:15540"/>
        <dbReference type="Rhea" id="RHEA-COMP:15543"/>
        <dbReference type="ChEBI" id="CHEBI:15378"/>
        <dbReference type="ChEBI" id="CHEBI:57856"/>
        <dbReference type="ChEBI" id="CHEBI:59789"/>
        <dbReference type="ChEBI" id="CHEBI:61929"/>
        <dbReference type="ChEBI" id="CHEBI:61976"/>
    </reaction>
</comment>
<evidence type="ECO:0000256" key="2">
    <source>
        <dbReference type="ARBA" id="ARBA00012182"/>
    </source>
</evidence>
<dbReference type="PIRSF" id="PIRSF037104">
    <property type="entry name" value="Histone_H3-K4_mtfrase_Set1_fun"/>
    <property type="match status" value="1"/>
</dbReference>
<dbReference type="SUPFAM" id="SSF82199">
    <property type="entry name" value="SET domain"/>
    <property type="match status" value="1"/>
</dbReference>
<keyword evidence="6 12" id="KW-0949">S-adenosyl-L-methionine</keyword>
<dbReference type="InterPro" id="IPR017111">
    <property type="entry name" value="Set1_fungi"/>
</dbReference>
<dbReference type="EC" id="2.1.1.354" evidence="2 12"/>
<feature type="region of interest" description="Disordered" evidence="14">
    <location>
        <begin position="377"/>
        <end position="408"/>
    </location>
</feature>
<evidence type="ECO:0000313" key="17">
    <source>
        <dbReference type="EMBL" id="KAH3686351.1"/>
    </source>
</evidence>
<evidence type="ECO:0000256" key="9">
    <source>
        <dbReference type="ARBA" id="ARBA00047571"/>
    </source>
</evidence>
<gene>
    <name evidence="17" type="ORF">WICPIJ_002713</name>
</gene>
<dbReference type="EMBL" id="JAEUBG010001462">
    <property type="protein sequence ID" value="KAH3686351.1"/>
    <property type="molecule type" value="Genomic_DNA"/>
</dbReference>
<evidence type="ECO:0000259" key="15">
    <source>
        <dbReference type="PROSITE" id="PS50280"/>
    </source>
</evidence>
<dbReference type="InterPro" id="IPR003616">
    <property type="entry name" value="Post-SET_dom"/>
</dbReference>
<feature type="compositionally biased region" description="Low complexity" evidence="14">
    <location>
        <begin position="91"/>
        <end position="117"/>
    </location>
</feature>
<evidence type="ECO:0000256" key="11">
    <source>
        <dbReference type="ARBA" id="ARBA00049129"/>
    </source>
</evidence>
<dbReference type="PROSITE" id="PS50280">
    <property type="entry name" value="SET"/>
    <property type="match status" value="1"/>
</dbReference>
<dbReference type="Pfam" id="PF11764">
    <property type="entry name" value="N-SET"/>
    <property type="match status" value="1"/>
</dbReference>
<feature type="coiled-coil region" evidence="13">
    <location>
        <begin position="335"/>
        <end position="369"/>
    </location>
</feature>
<evidence type="ECO:0000256" key="14">
    <source>
        <dbReference type="SAM" id="MobiDB-lite"/>
    </source>
</evidence>
<dbReference type="OrthoDB" id="308383at2759"/>
<organism evidence="17 18">
    <name type="scientific">Wickerhamomyces pijperi</name>
    <name type="common">Yeast</name>
    <name type="synonym">Pichia pijperi</name>
    <dbReference type="NCBI Taxonomy" id="599730"/>
    <lineage>
        <taxon>Eukaryota</taxon>
        <taxon>Fungi</taxon>
        <taxon>Dikarya</taxon>
        <taxon>Ascomycota</taxon>
        <taxon>Saccharomycotina</taxon>
        <taxon>Saccharomycetes</taxon>
        <taxon>Phaffomycetales</taxon>
        <taxon>Wickerhamomycetaceae</taxon>
        <taxon>Wickerhamomyces</taxon>
    </lineage>
</organism>
<proteinExistence type="predicted"/>
<feature type="domain" description="SET" evidence="15">
    <location>
        <begin position="961"/>
        <end position="1078"/>
    </location>
</feature>
<keyword evidence="18" id="KW-1185">Reference proteome</keyword>
<accession>A0A9P8Q9C8</accession>
<feature type="compositionally biased region" description="Acidic residues" evidence="14">
    <location>
        <begin position="642"/>
        <end position="653"/>
    </location>
</feature>
<dbReference type="GO" id="GO:0048188">
    <property type="term" value="C:Set1C/COMPASS complex"/>
    <property type="evidence" value="ECO:0007669"/>
    <property type="project" value="InterPro"/>
</dbReference>
<comment type="catalytic activity">
    <reaction evidence="9 12">
        <text>L-lysyl(4)-[histone H3] + 3 S-adenosyl-L-methionine = N(6),N(6),N(6)-trimethyl-L-lysyl(4)-[histone H3] + 3 S-adenosyl-L-homocysteine + 3 H(+)</text>
        <dbReference type="Rhea" id="RHEA:60260"/>
        <dbReference type="Rhea" id="RHEA-COMP:15537"/>
        <dbReference type="Rhea" id="RHEA-COMP:15547"/>
        <dbReference type="ChEBI" id="CHEBI:15378"/>
        <dbReference type="ChEBI" id="CHEBI:29969"/>
        <dbReference type="ChEBI" id="CHEBI:57856"/>
        <dbReference type="ChEBI" id="CHEBI:59789"/>
        <dbReference type="ChEBI" id="CHEBI:61961"/>
        <dbReference type="EC" id="2.1.1.354"/>
    </reaction>
</comment>
<feature type="compositionally biased region" description="Polar residues" evidence="14">
    <location>
        <begin position="34"/>
        <end position="46"/>
    </location>
</feature>
<feature type="compositionally biased region" description="Basic residues" evidence="14">
    <location>
        <begin position="1"/>
        <end position="10"/>
    </location>
</feature>
<feature type="compositionally biased region" description="Polar residues" evidence="14">
    <location>
        <begin position="57"/>
        <end position="72"/>
    </location>
</feature>
<dbReference type="GO" id="GO:0032259">
    <property type="term" value="P:methylation"/>
    <property type="evidence" value="ECO:0007669"/>
    <property type="project" value="UniProtKB-KW"/>
</dbReference>
<feature type="compositionally biased region" description="Basic and acidic residues" evidence="14">
    <location>
        <begin position="668"/>
        <end position="683"/>
    </location>
</feature>
<dbReference type="PANTHER" id="PTHR45814:SF2">
    <property type="entry name" value="HISTONE-LYSINE N-METHYLTRANSFERASE SETD1"/>
    <property type="match status" value="1"/>
</dbReference>
<feature type="region of interest" description="Disordered" evidence="14">
    <location>
        <begin position="617"/>
        <end position="713"/>
    </location>
</feature>
<comment type="subcellular location">
    <subcellularLocation>
        <location evidence="1 12">Nucleus</location>
    </subcellularLocation>
</comment>
<dbReference type="PROSITE" id="PS50868">
    <property type="entry name" value="POST_SET"/>
    <property type="match status" value="1"/>
</dbReference>
<dbReference type="SMART" id="SM00508">
    <property type="entry name" value="PostSET"/>
    <property type="match status" value="1"/>
</dbReference>
<evidence type="ECO:0000256" key="10">
    <source>
        <dbReference type="ARBA" id="ARBA00047583"/>
    </source>
</evidence>
<comment type="catalytic activity">
    <reaction evidence="11">
        <text>N(6),N(6)-dimethyl-L-lysyl(4)-[histone H3] + S-adenosyl-L-methionine = N(6),N(6),N(6)-trimethyl-L-lysyl(4)-[histone H3] + S-adenosyl-L-homocysteine + H(+)</text>
        <dbReference type="Rhea" id="RHEA:60272"/>
        <dbReference type="Rhea" id="RHEA-COMP:15537"/>
        <dbReference type="Rhea" id="RHEA-COMP:15540"/>
        <dbReference type="ChEBI" id="CHEBI:15378"/>
        <dbReference type="ChEBI" id="CHEBI:57856"/>
        <dbReference type="ChEBI" id="CHEBI:59789"/>
        <dbReference type="ChEBI" id="CHEBI:61961"/>
        <dbReference type="ChEBI" id="CHEBI:61976"/>
    </reaction>
</comment>
<dbReference type="Gene3D" id="2.170.270.10">
    <property type="entry name" value="SET domain"/>
    <property type="match status" value="1"/>
</dbReference>
<evidence type="ECO:0000256" key="12">
    <source>
        <dbReference type="PIRNR" id="PIRNR037104"/>
    </source>
</evidence>
<dbReference type="InterPro" id="IPR001214">
    <property type="entry name" value="SET_dom"/>
</dbReference>
<name>A0A9P8Q9C8_WICPI</name>
<evidence type="ECO:0000313" key="18">
    <source>
        <dbReference type="Proteomes" id="UP000774326"/>
    </source>
</evidence>
<evidence type="ECO:0000256" key="8">
    <source>
        <dbReference type="ARBA" id="ARBA00023242"/>
    </source>
</evidence>
<evidence type="ECO:0000256" key="13">
    <source>
        <dbReference type="SAM" id="Coils"/>
    </source>
</evidence>
<keyword evidence="12" id="KW-0158">Chromosome</keyword>
<keyword evidence="13" id="KW-0175">Coiled coil</keyword>
<feature type="region of interest" description="Disordered" evidence="14">
    <location>
        <begin position="886"/>
        <end position="925"/>
    </location>
</feature>
<comment type="caution">
    <text evidence="17">The sequence shown here is derived from an EMBL/GenBank/DDBJ whole genome shotgun (WGS) entry which is preliminary data.</text>
</comment>
<sequence>MSKMRGKRPYSRNYGVNSVTAGPRISYKEKYGEESSNGSYYQSQKENFPFYGKNHSHSSTINNIRGQYNNYKSKYDDNARHYNGKPHSSHHSSLPLTPTSSTPSHSGGVSSHSSAPSHPDHHRDSWGSSQKQSPSAIWGIAKPLDPERVPSNFLIDGEYQKGTSEFNDIAYRVSHSTKKKLLATDFKLKISDPRSDPNINLKKHLATMTFPKRRIWKSYRVPSLIHDSSFIGTLPPSEILITGVLQSNEHILRTLMGDYGHVGALHSLKDPRNGTDLGILYVQFDNSDRNADMHSVRKAMNDLPRHFKNKIEVHEERDGEVKKRLVNQELDRRDALIKEEKRKEHERRMEKLKTEQEEARKKRLIQENEDRWKIFGKHTEPAIEPEETKSQQHITSEDTSPPEDPDASSLFTKESLAILKSRPYVLIPKKYVSAHFRREVLENDLKEVPWRRIISDPAGWIFVFGLNEDARYFYSQANGIRFRGSNLNLVLSLTKEKAETVKQEERSQFLGEAVGSILTELETFLTRDIVKSLHSTIVEELSPDKYPGLAPQQTKLATSLLSSQPKDLKPITSDPTIEETKPLSFDSFKSFGPVKKRKIEGLEAPLIKKKPKKNLQPLRLAVEEDEHDGEELEDKDTKTNMEVEEDSSDEENEEYKMDVDETPDDEPVESKVAEDQEMKKDEEIPNVLSADIESDESVVSAPLPDSSEGTSVNEELNNQGSAVGIQEGQEEAEAKRVAVSDETTVTEPLAELIHSKFDSAHRPSATEEPQTVDGPITHALDLGDIVSLQQQIADEEDFELLKEILAERIKDLPETNQSIEYVTWKQRQQHQESYIGNITEQYHLPEELENSTGSHRSQGYFKVPDDLKTHYLAHKRRIHEPLKTVQTKDEEDQGTPFANGTASNSGSNNTSIASNNTISDSTKVQSSRVNRAQNRRFANEVSTFNPDNEVLSVNQLIKRRKPVTFARSAIHNWGLYALEPIQAKEMIIEYVGERIRQAVSEIREKDYLRSGIGSSYLFRVDENTVIDATKTGGIARFINHCCVPSCTAKIIKVEGKKRIVIYALRDIKKDEELTYDYKFERETNKEERIKCLCGAVGCKGFLN</sequence>
<keyword evidence="8 12" id="KW-0539">Nucleus</keyword>
<feature type="compositionally biased region" description="Low complexity" evidence="14">
    <location>
        <begin position="898"/>
        <end position="919"/>
    </location>
</feature>
<evidence type="ECO:0000256" key="7">
    <source>
        <dbReference type="ARBA" id="ARBA00022853"/>
    </source>
</evidence>
<dbReference type="SMART" id="SM00317">
    <property type="entry name" value="SET"/>
    <property type="match status" value="1"/>
</dbReference>
<dbReference type="InterPro" id="IPR024657">
    <property type="entry name" value="COMPASS_Set1_N-SET"/>
</dbReference>
<dbReference type="AlphaFoldDB" id="A0A9P8Q9C8"/>
<evidence type="ECO:0000256" key="1">
    <source>
        <dbReference type="ARBA" id="ARBA00004123"/>
    </source>
</evidence>
<keyword evidence="7 12" id="KW-0156">Chromatin regulator</keyword>
<evidence type="ECO:0000259" key="16">
    <source>
        <dbReference type="PROSITE" id="PS50868"/>
    </source>
</evidence>
<feature type="region of interest" description="Disordered" evidence="14">
    <location>
        <begin position="1"/>
        <end position="133"/>
    </location>
</feature>
<comment type="subunit">
    <text evidence="12">Component of the COMPASS (Set1C) complex.</text>
</comment>
<evidence type="ECO:0000256" key="3">
    <source>
        <dbReference type="ARBA" id="ARBA00015839"/>
    </source>
</evidence>
<dbReference type="SMART" id="SM01291">
    <property type="entry name" value="N-SET"/>
    <property type="match status" value="1"/>
</dbReference>
<evidence type="ECO:0000256" key="5">
    <source>
        <dbReference type="ARBA" id="ARBA00022679"/>
    </source>
</evidence>
<evidence type="ECO:0000256" key="6">
    <source>
        <dbReference type="ARBA" id="ARBA00022691"/>
    </source>
</evidence>
<dbReference type="Pfam" id="PF00856">
    <property type="entry name" value="SET"/>
    <property type="match status" value="1"/>
</dbReference>
<protein>
    <recommendedName>
        <fullName evidence="3 12">Histone-lysine N-methyltransferase, H3 lysine-4 specific</fullName>
        <ecNumber evidence="2 12">2.1.1.354</ecNumber>
    </recommendedName>
</protein>
<feature type="compositionally biased region" description="Basic and acidic residues" evidence="14">
    <location>
        <begin position="377"/>
        <end position="390"/>
    </location>
</feature>
<reference evidence="17" key="2">
    <citation type="submission" date="2021-01" db="EMBL/GenBank/DDBJ databases">
        <authorList>
            <person name="Schikora-Tamarit M.A."/>
        </authorList>
    </citation>
    <scope>NUCLEOTIDE SEQUENCE</scope>
    <source>
        <strain evidence="17">CBS2887</strain>
    </source>
</reference>
<comment type="function">
    <text evidence="12">Catalytic component of the COMPASS (Set1C) complex that specifically mono-, di- and trimethylates histone H3 to form H3K4me1/2/3. COMPASS recognizes ubiquitinated H2B on one face of the nucleosome which stimulates the methylation of H3 on the opposing face.</text>
</comment>
<dbReference type="InterPro" id="IPR046341">
    <property type="entry name" value="SET_dom_sf"/>
</dbReference>
<feature type="domain" description="Post-SET" evidence="16">
    <location>
        <begin position="1087"/>
        <end position="1103"/>
    </location>
</feature>
<dbReference type="PROSITE" id="PS51572">
    <property type="entry name" value="SAM_MT43_1"/>
    <property type="match status" value="1"/>
</dbReference>
<reference evidence="17" key="1">
    <citation type="journal article" date="2021" name="Open Biol.">
        <title>Shared evolutionary footprints suggest mitochondrial oxidative damage underlies multiple complex I losses in fungi.</title>
        <authorList>
            <person name="Schikora-Tamarit M.A."/>
            <person name="Marcet-Houben M."/>
            <person name="Nosek J."/>
            <person name="Gabaldon T."/>
        </authorList>
    </citation>
    <scope>NUCLEOTIDE SEQUENCE</scope>
    <source>
        <strain evidence="17">CBS2887</strain>
    </source>
</reference>
<keyword evidence="4 12" id="KW-0489">Methyltransferase</keyword>